<dbReference type="AlphaFoldDB" id="A0A2D6YIL6"/>
<evidence type="ECO:0000256" key="1">
    <source>
        <dbReference type="ARBA" id="ARBA00005031"/>
    </source>
</evidence>
<proteinExistence type="inferred from homology"/>
<keyword evidence="7 9" id="KW-0324">Glycolysis</keyword>
<dbReference type="Gene3D" id="3.30.390.10">
    <property type="entry name" value="Enolase-like, N-terminal domain"/>
    <property type="match status" value="1"/>
</dbReference>
<dbReference type="GO" id="GO:0004634">
    <property type="term" value="F:phosphopyruvate hydratase activity"/>
    <property type="evidence" value="ECO:0007669"/>
    <property type="project" value="UniProtKB-UniRule"/>
</dbReference>
<evidence type="ECO:0000313" key="15">
    <source>
        <dbReference type="Proteomes" id="UP000226525"/>
    </source>
</evidence>
<gene>
    <name evidence="9" type="primary">eno</name>
    <name evidence="14" type="ORF">CMN54_06115</name>
</gene>
<evidence type="ECO:0000259" key="13">
    <source>
        <dbReference type="SMART" id="SM01193"/>
    </source>
</evidence>
<dbReference type="PANTHER" id="PTHR11902">
    <property type="entry name" value="ENOLASE"/>
    <property type="match status" value="1"/>
</dbReference>
<dbReference type="GO" id="GO:0000287">
    <property type="term" value="F:magnesium ion binding"/>
    <property type="evidence" value="ECO:0007669"/>
    <property type="project" value="UniProtKB-UniRule"/>
</dbReference>
<feature type="binding site" evidence="9">
    <location>
        <position position="366"/>
    </location>
    <ligand>
        <name>(2R)-2-phosphoglycerate</name>
        <dbReference type="ChEBI" id="CHEBI:58289"/>
    </ligand>
</feature>
<feature type="active site" description="Proton donor" evidence="9 10">
    <location>
        <position position="207"/>
    </location>
</feature>
<comment type="catalytic activity">
    <reaction evidence="9">
        <text>(2R)-2-phosphoglycerate = phosphoenolpyruvate + H2O</text>
        <dbReference type="Rhea" id="RHEA:10164"/>
        <dbReference type="ChEBI" id="CHEBI:15377"/>
        <dbReference type="ChEBI" id="CHEBI:58289"/>
        <dbReference type="ChEBI" id="CHEBI:58702"/>
        <dbReference type="EC" id="4.2.1.11"/>
    </reaction>
</comment>
<dbReference type="InterPro" id="IPR036849">
    <property type="entry name" value="Enolase-like_C_sf"/>
</dbReference>
<feature type="binding site" evidence="9 11">
    <location>
        <position position="312"/>
    </location>
    <ligand>
        <name>Mg(2+)</name>
        <dbReference type="ChEBI" id="CHEBI:18420"/>
    </ligand>
</feature>
<feature type="binding site" evidence="9 11">
    <location>
        <position position="287"/>
    </location>
    <ligand>
        <name>Mg(2+)</name>
        <dbReference type="ChEBI" id="CHEBI:18420"/>
    </ligand>
</feature>
<evidence type="ECO:0000256" key="10">
    <source>
        <dbReference type="PIRSR" id="PIRSR001400-1"/>
    </source>
</evidence>
<dbReference type="UniPathway" id="UPA00109">
    <property type="reaction ID" value="UER00187"/>
</dbReference>
<evidence type="ECO:0000256" key="8">
    <source>
        <dbReference type="ARBA" id="ARBA00023239"/>
    </source>
</evidence>
<dbReference type="InterPro" id="IPR029017">
    <property type="entry name" value="Enolase-like_N"/>
</dbReference>
<keyword evidence="8 9" id="KW-0456">Lyase</keyword>
<evidence type="ECO:0000256" key="11">
    <source>
        <dbReference type="PIRSR" id="PIRSR001400-3"/>
    </source>
</evidence>
<keyword evidence="9 11" id="KW-0479">Metal-binding</keyword>
<dbReference type="SUPFAM" id="SSF51604">
    <property type="entry name" value="Enolase C-terminal domain-like"/>
    <property type="match status" value="1"/>
</dbReference>
<feature type="active site" description="Proton acceptor" evidence="9 10">
    <location>
        <position position="337"/>
    </location>
</feature>
<keyword evidence="6 9" id="KW-0460">Magnesium</keyword>
<comment type="cofactor">
    <cofactor evidence="9">
        <name>Mg(2+)</name>
        <dbReference type="ChEBI" id="CHEBI:18420"/>
    </cofactor>
    <text evidence="9">Binds a second Mg(2+) ion via substrate during catalysis.</text>
</comment>
<comment type="cofactor">
    <cofactor evidence="11">
        <name>Mg(2+)</name>
        <dbReference type="ChEBI" id="CHEBI:18420"/>
    </cofactor>
    <text evidence="11">Mg(2+) is required for catalysis and for stabilizing the dimer.</text>
</comment>
<keyword evidence="5 9" id="KW-0964">Secreted</keyword>
<comment type="caution">
    <text evidence="14">The sequence shown here is derived from an EMBL/GenBank/DDBJ whole genome shotgun (WGS) entry which is preliminary data.</text>
</comment>
<feature type="binding site" evidence="9">
    <location>
        <position position="337"/>
    </location>
    <ligand>
        <name>(2R)-2-phosphoglycerate</name>
        <dbReference type="ChEBI" id="CHEBI:58289"/>
    </ligand>
</feature>
<dbReference type="Pfam" id="PF00113">
    <property type="entry name" value="Enolase_C"/>
    <property type="match status" value="1"/>
</dbReference>
<dbReference type="SFLD" id="SFLDG00178">
    <property type="entry name" value="enolase"/>
    <property type="match status" value="1"/>
</dbReference>
<evidence type="ECO:0000256" key="7">
    <source>
        <dbReference type="ARBA" id="ARBA00023152"/>
    </source>
</evidence>
<dbReference type="Pfam" id="PF03952">
    <property type="entry name" value="Enolase_N"/>
    <property type="match status" value="1"/>
</dbReference>
<dbReference type="EMBL" id="NZEX01000068">
    <property type="protein sequence ID" value="MAH63010.1"/>
    <property type="molecule type" value="Genomic_DNA"/>
</dbReference>
<organism evidence="14 15">
    <name type="scientific">SAR324 cluster bacterium</name>
    <dbReference type="NCBI Taxonomy" id="2024889"/>
    <lineage>
        <taxon>Bacteria</taxon>
        <taxon>Deltaproteobacteria</taxon>
        <taxon>SAR324 cluster</taxon>
    </lineage>
</organism>
<dbReference type="PRINTS" id="PR00148">
    <property type="entry name" value="ENOLASE"/>
</dbReference>
<evidence type="ECO:0000256" key="2">
    <source>
        <dbReference type="ARBA" id="ARBA00009604"/>
    </source>
</evidence>
<keyword evidence="14" id="KW-0670">Pyruvate</keyword>
<protein>
    <recommendedName>
        <fullName evidence="4 9">Enolase</fullName>
        <ecNumber evidence="3 9">4.2.1.11</ecNumber>
    </recommendedName>
    <alternativeName>
        <fullName evidence="9">2-phospho-D-glycerate hydro-lyase</fullName>
    </alternativeName>
    <alternativeName>
        <fullName evidence="9">2-phosphoglycerate dehydratase</fullName>
    </alternativeName>
</protein>
<feature type="binding site" evidence="9">
    <location>
        <position position="388"/>
    </location>
    <ligand>
        <name>(2R)-2-phosphoglycerate</name>
        <dbReference type="ChEBI" id="CHEBI:58289"/>
    </ligand>
</feature>
<accession>A0A2D6YIL6</accession>
<comment type="pathway">
    <text evidence="1 9">Carbohydrate degradation; glycolysis; pyruvate from D-glyceraldehyde 3-phosphate: step 4/5.</text>
</comment>
<dbReference type="Proteomes" id="UP000226525">
    <property type="component" value="Unassembled WGS sequence"/>
</dbReference>
<feature type="binding site" evidence="9">
    <location>
        <position position="165"/>
    </location>
    <ligand>
        <name>(2R)-2-phosphoglycerate</name>
        <dbReference type="ChEBI" id="CHEBI:58289"/>
    </ligand>
</feature>
<dbReference type="PIRSF" id="PIRSF001400">
    <property type="entry name" value="Enolase"/>
    <property type="match status" value="1"/>
</dbReference>
<feature type="binding site" evidence="9 11">
    <location>
        <position position="244"/>
    </location>
    <ligand>
        <name>Mg(2+)</name>
        <dbReference type="ChEBI" id="CHEBI:18420"/>
    </ligand>
</feature>
<evidence type="ECO:0000256" key="3">
    <source>
        <dbReference type="ARBA" id="ARBA00012058"/>
    </source>
</evidence>
<dbReference type="SFLD" id="SFLDF00002">
    <property type="entry name" value="enolase"/>
    <property type="match status" value="1"/>
</dbReference>
<dbReference type="SMART" id="SM01193">
    <property type="entry name" value="Enolase_N"/>
    <property type="match status" value="1"/>
</dbReference>
<dbReference type="GO" id="GO:0009986">
    <property type="term" value="C:cell surface"/>
    <property type="evidence" value="ECO:0007669"/>
    <property type="project" value="UniProtKB-SubCell"/>
</dbReference>
<feature type="binding site" evidence="9">
    <location>
        <position position="367"/>
    </location>
    <ligand>
        <name>(2R)-2-phosphoglycerate</name>
        <dbReference type="ChEBI" id="CHEBI:58289"/>
    </ligand>
</feature>
<dbReference type="Gene3D" id="3.20.20.120">
    <property type="entry name" value="Enolase-like C-terminal domain"/>
    <property type="match status" value="1"/>
</dbReference>
<evidence type="ECO:0000256" key="6">
    <source>
        <dbReference type="ARBA" id="ARBA00022842"/>
    </source>
</evidence>
<dbReference type="PANTHER" id="PTHR11902:SF1">
    <property type="entry name" value="ENOLASE"/>
    <property type="match status" value="1"/>
</dbReference>
<comment type="function">
    <text evidence="9">Catalyzes the reversible conversion of 2-phosphoglycerate (2-PG) into phosphoenolpyruvate (PEP). It is essential for the degradation of carbohydrates via glycolysis.</text>
</comment>
<evidence type="ECO:0000256" key="9">
    <source>
        <dbReference type="HAMAP-Rule" id="MF_00318"/>
    </source>
</evidence>
<evidence type="ECO:0000256" key="5">
    <source>
        <dbReference type="ARBA" id="ARBA00022525"/>
    </source>
</evidence>
<keyword evidence="9" id="KW-0963">Cytoplasm</keyword>
<feature type="domain" description="Enolase C-terminal TIM barrel" evidence="12">
    <location>
        <begin position="141"/>
        <end position="424"/>
    </location>
</feature>
<evidence type="ECO:0000256" key="4">
    <source>
        <dbReference type="ARBA" id="ARBA00017068"/>
    </source>
</evidence>
<dbReference type="InterPro" id="IPR020810">
    <property type="entry name" value="Enolase_C"/>
</dbReference>
<dbReference type="SUPFAM" id="SSF54826">
    <property type="entry name" value="Enolase N-terminal domain-like"/>
    <property type="match status" value="1"/>
</dbReference>
<dbReference type="GO" id="GO:0005576">
    <property type="term" value="C:extracellular region"/>
    <property type="evidence" value="ECO:0007669"/>
    <property type="project" value="UniProtKB-SubCell"/>
</dbReference>
<reference evidence="15" key="1">
    <citation type="submission" date="2017-09" db="EMBL/GenBank/DDBJ databases">
        <title>The Reconstruction of 2,631 Draft Metagenome-Assembled Genomes from the Global Oceans.</title>
        <authorList>
            <person name="Tully B.J."/>
            <person name="Graham E.D."/>
            <person name="Heidelberg J.F."/>
        </authorList>
    </citation>
    <scope>NUCLEOTIDE SEQUENCE [LARGE SCALE GENOMIC DNA]</scope>
</reference>
<comment type="subcellular location">
    <subcellularLocation>
        <location evidence="9">Cytoplasm</location>
    </subcellularLocation>
    <subcellularLocation>
        <location evidence="9">Secreted</location>
    </subcellularLocation>
    <subcellularLocation>
        <location evidence="9">Cell surface</location>
    </subcellularLocation>
    <text evidence="9">Fractions of enolase are present in both the cytoplasm and on the cell surface.</text>
</comment>
<evidence type="ECO:0000313" key="14">
    <source>
        <dbReference type="EMBL" id="MAH63010.1"/>
    </source>
</evidence>
<feature type="domain" description="Enolase N-terminal" evidence="13">
    <location>
        <begin position="7"/>
        <end position="136"/>
    </location>
</feature>
<dbReference type="GO" id="GO:0000015">
    <property type="term" value="C:phosphopyruvate hydratase complex"/>
    <property type="evidence" value="ECO:0007669"/>
    <property type="project" value="InterPro"/>
</dbReference>
<name>A0A2D6YIL6_9DELT</name>
<dbReference type="InterPro" id="IPR000941">
    <property type="entry name" value="Enolase"/>
</dbReference>
<dbReference type="SMART" id="SM01192">
    <property type="entry name" value="Enolase_C"/>
    <property type="match status" value="1"/>
</dbReference>
<dbReference type="SFLD" id="SFLDS00001">
    <property type="entry name" value="Enolase"/>
    <property type="match status" value="1"/>
</dbReference>
<sequence length="443" mass="47642">MGLDTTIAKLHGRQVWDSRGRPTVEVDLWLSDGSLGRGVAPAGASRGSAEAVDLRDGGSALGGFGVRSTLSLLNGEIAKNLQGKSFANQTELDQQLITLDGTSNKSRLGGNSLIATSLAFAQARAVHQQQPLWQSLCTTTPAYLPIPEIQLFGGGAHAAGRIDIQDFMLVAVGAQTFGEALEWTAEVYRTAGELLRESGLLAGVADEGGWWPQFSSNEEALEWSVRAIEAAGFKPYRDLAISLDVAASEFGQSGSYRLSRDQRVLNRTEMLELLKNWLKHYPIISLEDPLAEDDDWKALLPVLGSSVQVIGDDFLVTNASRVRQAATHQSCNALLVKPNQAGTLTETKAALDAAHAAGWQTIVSARSGETEDVAIVHLAVGWGAAQLKVGSFSRSERMAKWNEALRIGEALGSTQLPPKHWFPWYQQNSESNDNATLGEANAL</sequence>
<dbReference type="InterPro" id="IPR020811">
    <property type="entry name" value="Enolase_N"/>
</dbReference>
<dbReference type="CDD" id="cd03313">
    <property type="entry name" value="enolase"/>
    <property type="match status" value="1"/>
</dbReference>
<dbReference type="EC" id="4.2.1.11" evidence="3 9"/>
<dbReference type="GO" id="GO:0006096">
    <property type="term" value="P:glycolytic process"/>
    <property type="evidence" value="ECO:0007669"/>
    <property type="project" value="UniProtKB-UniRule"/>
</dbReference>
<dbReference type="HAMAP" id="MF_00318">
    <property type="entry name" value="Enolase"/>
    <property type="match status" value="1"/>
</dbReference>
<evidence type="ECO:0000259" key="12">
    <source>
        <dbReference type="SMART" id="SM01192"/>
    </source>
</evidence>
<comment type="similarity">
    <text evidence="2 9">Belongs to the enolase family.</text>
</comment>